<dbReference type="OrthoDB" id="2213423at2"/>
<dbReference type="EMBL" id="QKMR01000024">
    <property type="protein sequence ID" value="PYG85689.1"/>
    <property type="molecule type" value="Genomic_DNA"/>
</dbReference>
<comment type="similarity">
    <text evidence="1">Belongs to the thioesterase family.</text>
</comment>
<evidence type="ECO:0000256" key="1">
    <source>
        <dbReference type="ARBA" id="ARBA00007169"/>
    </source>
</evidence>
<dbReference type="InterPro" id="IPR029058">
    <property type="entry name" value="AB_hydrolase_fold"/>
</dbReference>
<dbReference type="GO" id="GO:0008610">
    <property type="term" value="P:lipid biosynthetic process"/>
    <property type="evidence" value="ECO:0007669"/>
    <property type="project" value="TreeGrafter"/>
</dbReference>
<gene>
    <name evidence="3" type="ORF">LY28_03249</name>
</gene>
<dbReference type="PANTHER" id="PTHR11487">
    <property type="entry name" value="THIOESTERASE"/>
    <property type="match status" value="1"/>
</dbReference>
<dbReference type="Pfam" id="PF00975">
    <property type="entry name" value="Thioesterase"/>
    <property type="match status" value="1"/>
</dbReference>
<organism evidence="3 4">
    <name type="scientific">Ruminiclostridium sufflavum DSM 19573</name>
    <dbReference type="NCBI Taxonomy" id="1121337"/>
    <lineage>
        <taxon>Bacteria</taxon>
        <taxon>Bacillati</taxon>
        <taxon>Bacillota</taxon>
        <taxon>Clostridia</taxon>
        <taxon>Eubacteriales</taxon>
        <taxon>Oscillospiraceae</taxon>
        <taxon>Ruminiclostridium</taxon>
    </lineage>
</organism>
<protein>
    <submittedName>
        <fullName evidence="3">Surfactin synthase thioesterase subunit</fullName>
    </submittedName>
</protein>
<keyword evidence="4" id="KW-1185">Reference proteome</keyword>
<evidence type="ECO:0000259" key="2">
    <source>
        <dbReference type="Pfam" id="PF00975"/>
    </source>
</evidence>
<dbReference type="Proteomes" id="UP000248132">
    <property type="component" value="Unassembled WGS sequence"/>
</dbReference>
<dbReference type="InterPro" id="IPR012223">
    <property type="entry name" value="TEII"/>
</dbReference>
<evidence type="ECO:0000313" key="3">
    <source>
        <dbReference type="EMBL" id="PYG85689.1"/>
    </source>
</evidence>
<dbReference type="RefSeq" id="WP_110463215.1">
    <property type="nucleotide sequence ID" value="NZ_QKMR01000024.1"/>
</dbReference>
<sequence>MKKIRLLCFPHAGGSAATYNRWKKYLDSSIEVVPVELAGRGSRMKDCFYDSMPEAIDDVCSIISPLIKNCDYAVYGHSMGTIIAFELCHRLMEEGRREPLHLFVSGRYPPNIKRDEKYLSRLPDREFLDEIFSLGGTSKEIFKSRELLDIFIPILRADYRMIEKYKYTSYNKKFNFGITAFNGRADAVVSYDEITEWRQHTAARHPVYEFDGDHFFINEKTEEITEIINSTLRDFII</sequence>
<comment type="caution">
    <text evidence="3">The sequence shown here is derived from an EMBL/GenBank/DDBJ whole genome shotgun (WGS) entry which is preliminary data.</text>
</comment>
<dbReference type="PANTHER" id="PTHR11487:SF0">
    <property type="entry name" value="S-ACYL FATTY ACID SYNTHASE THIOESTERASE, MEDIUM CHAIN"/>
    <property type="match status" value="1"/>
</dbReference>
<feature type="domain" description="Thioesterase" evidence="2">
    <location>
        <begin position="5"/>
        <end position="230"/>
    </location>
</feature>
<accession>A0A318XGX6</accession>
<dbReference type="SUPFAM" id="SSF53474">
    <property type="entry name" value="alpha/beta-Hydrolases"/>
    <property type="match status" value="1"/>
</dbReference>
<reference evidence="3 4" key="1">
    <citation type="submission" date="2018-06" db="EMBL/GenBank/DDBJ databases">
        <title>Genomic Encyclopedia of Type Strains, Phase I: the one thousand microbial genomes (KMG-I) project.</title>
        <authorList>
            <person name="Kyrpides N."/>
        </authorList>
    </citation>
    <scope>NUCLEOTIDE SEQUENCE [LARGE SCALE GENOMIC DNA]</scope>
    <source>
        <strain evidence="3 4">DSM 19573</strain>
    </source>
</reference>
<dbReference type="AlphaFoldDB" id="A0A318XGX6"/>
<dbReference type="InterPro" id="IPR001031">
    <property type="entry name" value="Thioesterase"/>
</dbReference>
<name>A0A318XGX6_9FIRM</name>
<dbReference type="Gene3D" id="3.40.50.1820">
    <property type="entry name" value="alpha/beta hydrolase"/>
    <property type="match status" value="1"/>
</dbReference>
<evidence type="ECO:0000313" key="4">
    <source>
        <dbReference type="Proteomes" id="UP000248132"/>
    </source>
</evidence>
<proteinExistence type="inferred from homology"/>